<dbReference type="AlphaFoldDB" id="F8P495"/>
<dbReference type="KEGG" id="sla:SERLADRAFT_473062"/>
<dbReference type="Proteomes" id="UP000008064">
    <property type="component" value="Unassembled WGS sequence"/>
</dbReference>
<feature type="non-terminal residue" evidence="2">
    <location>
        <position position="1"/>
    </location>
</feature>
<feature type="region of interest" description="Disordered" evidence="1">
    <location>
        <begin position="45"/>
        <end position="64"/>
    </location>
</feature>
<organism>
    <name type="scientific">Serpula lacrymans var. lacrymans (strain S7.9)</name>
    <name type="common">Dry rot fungus</name>
    <dbReference type="NCBI Taxonomy" id="578457"/>
    <lineage>
        <taxon>Eukaryota</taxon>
        <taxon>Fungi</taxon>
        <taxon>Dikarya</taxon>
        <taxon>Basidiomycota</taxon>
        <taxon>Agaricomycotina</taxon>
        <taxon>Agaricomycetes</taxon>
        <taxon>Agaricomycetidae</taxon>
        <taxon>Boletales</taxon>
        <taxon>Coniophorineae</taxon>
        <taxon>Serpulaceae</taxon>
        <taxon>Serpula</taxon>
    </lineage>
</organism>
<protein>
    <submittedName>
        <fullName evidence="2">Uncharacterized protein</fullName>
    </submittedName>
</protein>
<name>F8P495_SERL9</name>
<sequence length="158" mass="17822">DSIRRRSKSVPITPRDENRLLRLRQDPSVASLLNVYDEHGCLDSKVFSNTPPSPAHEGRAQTRRRRSTLRQLLGRPGCQVLGAAEGDISWAEKFLECVQDYAFARRITHVLSLAKQRIPPPSRRLKGSKHQKTFFSITIILTTSTTLRSLPPAIPLKT</sequence>
<dbReference type="HOGENOM" id="CLU_1673518_0_0_1"/>
<evidence type="ECO:0000256" key="1">
    <source>
        <dbReference type="SAM" id="MobiDB-lite"/>
    </source>
</evidence>
<gene>
    <name evidence="2" type="ORF">SERLADRAFT_473062</name>
</gene>
<dbReference type="OrthoDB" id="3168838at2759"/>
<dbReference type="GeneID" id="18820233"/>
<evidence type="ECO:0000313" key="2">
    <source>
        <dbReference type="EMBL" id="EGO22343.1"/>
    </source>
</evidence>
<dbReference type="RefSeq" id="XP_007320881.1">
    <property type="nucleotide sequence ID" value="XM_007320819.1"/>
</dbReference>
<dbReference type="EMBL" id="GL945437">
    <property type="protein sequence ID" value="EGO22343.1"/>
    <property type="molecule type" value="Genomic_DNA"/>
</dbReference>
<proteinExistence type="predicted"/>
<accession>F8P495</accession>
<reference evidence="2" key="1">
    <citation type="submission" date="2011-04" db="EMBL/GenBank/DDBJ databases">
        <title>Evolution of plant cell wall degrading machinery underlies the functional diversity of forest fungi.</title>
        <authorList>
            <consortium name="US DOE Joint Genome Institute (JGI-PGF)"/>
            <person name="Eastwood D.C."/>
            <person name="Floudas D."/>
            <person name="Binder M."/>
            <person name="Majcherczyk A."/>
            <person name="Schneider P."/>
            <person name="Aerts A."/>
            <person name="Asiegbu F.O."/>
            <person name="Baker S.E."/>
            <person name="Barry K."/>
            <person name="Bendiksby M."/>
            <person name="Blumentritt M."/>
            <person name="Coutinho P.M."/>
            <person name="Cullen D."/>
            <person name="Cullen D."/>
            <person name="Gathman A."/>
            <person name="Goodell B."/>
            <person name="Henrissat B."/>
            <person name="Ihrmark K."/>
            <person name="Kauserud H."/>
            <person name="Kohler A."/>
            <person name="LaButti K."/>
            <person name="Lapidus A."/>
            <person name="Lavin J.L."/>
            <person name="Lee Y.-H."/>
            <person name="Lindquist E."/>
            <person name="Lilly W."/>
            <person name="Lucas S."/>
            <person name="Morin E."/>
            <person name="Murat C."/>
            <person name="Oguiza J.A."/>
            <person name="Park J."/>
            <person name="Pisabarro A.G."/>
            <person name="Riley R."/>
            <person name="Rosling A."/>
            <person name="Salamov A."/>
            <person name="Schmidt O."/>
            <person name="Schmutz J."/>
            <person name="Skrede I."/>
            <person name="Stenlid J."/>
            <person name="Wiebenga A."/>
            <person name="Xie X."/>
            <person name="Kues U."/>
            <person name="Hibbett D.S."/>
            <person name="Hoffmeister D."/>
            <person name="Hogberg N."/>
            <person name="Martin F."/>
            <person name="Grigoriev I.V."/>
            <person name="Watkinson S.C."/>
        </authorList>
    </citation>
    <scope>NUCLEOTIDE SEQUENCE</scope>
    <source>
        <strain evidence="2">S7.9</strain>
    </source>
</reference>